<evidence type="ECO:0000313" key="8">
    <source>
        <dbReference type="Proteomes" id="UP000664761"/>
    </source>
</evidence>
<name>A0ABS3F4L8_9PROT</name>
<dbReference type="NCBIfam" id="TIGR01280">
    <property type="entry name" value="xseB"/>
    <property type="match status" value="1"/>
</dbReference>
<dbReference type="InterPro" id="IPR037004">
    <property type="entry name" value="Exonuc_VII_ssu_sf"/>
</dbReference>
<keyword evidence="2 6" id="KW-0963">Cytoplasm</keyword>
<reference evidence="7 8" key="1">
    <citation type="submission" date="2021-03" db="EMBL/GenBank/DDBJ databases">
        <title>Sneathiella sp. CAU 1612 isolated from Kang Won-do.</title>
        <authorList>
            <person name="Kim W."/>
        </authorList>
    </citation>
    <scope>NUCLEOTIDE SEQUENCE [LARGE SCALE GENOMIC DNA]</scope>
    <source>
        <strain evidence="7 8">CAU 1612</strain>
    </source>
</reference>
<dbReference type="Proteomes" id="UP000664761">
    <property type="component" value="Unassembled WGS sequence"/>
</dbReference>
<dbReference type="EC" id="3.1.11.6" evidence="6"/>
<evidence type="ECO:0000256" key="2">
    <source>
        <dbReference type="ARBA" id="ARBA00022490"/>
    </source>
</evidence>
<dbReference type="NCBIfam" id="NF002139">
    <property type="entry name" value="PRK00977.1-3"/>
    <property type="match status" value="1"/>
</dbReference>
<protein>
    <recommendedName>
        <fullName evidence="6">Exodeoxyribonuclease 7 small subunit</fullName>
        <ecNumber evidence="6">3.1.11.6</ecNumber>
    </recommendedName>
    <alternativeName>
        <fullName evidence="6">Exodeoxyribonuclease VII small subunit</fullName>
        <shortName evidence="6">Exonuclease VII small subunit</shortName>
    </alternativeName>
</protein>
<dbReference type="InterPro" id="IPR003761">
    <property type="entry name" value="Exonuc_VII_S"/>
</dbReference>
<keyword evidence="5 6" id="KW-0269">Exonuclease</keyword>
<evidence type="ECO:0000313" key="7">
    <source>
        <dbReference type="EMBL" id="MBO0333455.1"/>
    </source>
</evidence>
<comment type="caution">
    <text evidence="7">The sequence shown here is derived from an EMBL/GenBank/DDBJ whole genome shotgun (WGS) entry which is preliminary data.</text>
</comment>
<keyword evidence="3 6" id="KW-0540">Nuclease</keyword>
<evidence type="ECO:0000256" key="3">
    <source>
        <dbReference type="ARBA" id="ARBA00022722"/>
    </source>
</evidence>
<comment type="subcellular location">
    <subcellularLocation>
        <location evidence="6">Cytoplasm</location>
    </subcellularLocation>
</comment>
<dbReference type="RefSeq" id="WP_207043793.1">
    <property type="nucleotide sequence ID" value="NZ_JAFLNC010000002.1"/>
</dbReference>
<evidence type="ECO:0000256" key="5">
    <source>
        <dbReference type="ARBA" id="ARBA00022839"/>
    </source>
</evidence>
<dbReference type="PANTHER" id="PTHR34137:SF1">
    <property type="entry name" value="EXODEOXYRIBONUCLEASE 7 SMALL SUBUNIT"/>
    <property type="match status" value="1"/>
</dbReference>
<evidence type="ECO:0000256" key="1">
    <source>
        <dbReference type="ARBA" id="ARBA00009998"/>
    </source>
</evidence>
<dbReference type="Gene3D" id="1.10.287.1040">
    <property type="entry name" value="Exonuclease VII, small subunit"/>
    <property type="match status" value="1"/>
</dbReference>
<comment type="similarity">
    <text evidence="1 6">Belongs to the XseB family.</text>
</comment>
<dbReference type="HAMAP" id="MF_00337">
    <property type="entry name" value="Exonuc_7_S"/>
    <property type="match status" value="1"/>
</dbReference>
<comment type="function">
    <text evidence="6">Bidirectionally degrades single-stranded DNA into large acid-insoluble oligonucleotides, which are then degraded further into small acid-soluble oligonucleotides.</text>
</comment>
<evidence type="ECO:0000256" key="4">
    <source>
        <dbReference type="ARBA" id="ARBA00022801"/>
    </source>
</evidence>
<dbReference type="SUPFAM" id="SSF116842">
    <property type="entry name" value="XseB-like"/>
    <property type="match status" value="1"/>
</dbReference>
<comment type="subunit">
    <text evidence="6">Heterooligomer composed of large and small subunits.</text>
</comment>
<sequence length="85" mass="9483">MSDPNSQEIPADIAKMSFEEALRELEQIVEKLDSGQVDLDQSIDIYTRGSLLKQHCDAKLRNAQERVDKIVGKNGNLSVEPANVE</sequence>
<keyword evidence="8" id="KW-1185">Reference proteome</keyword>
<organism evidence="7 8">
    <name type="scientific">Sneathiella sedimenti</name>
    <dbReference type="NCBI Taxonomy" id="2816034"/>
    <lineage>
        <taxon>Bacteria</taxon>
        <taxon>Pseudomonadati</taxon>
        <taxon>Pseudomonadota</taxon>
        <taxon>Alphaproteobacteria</taxon>
        <taxon>Sneathiellales</taxon>
        <taxon>Sneathiellaceae</taxon>
        <taxon>Sneathiella</taxon>
    </lineage>
</organism>
<keyword evidence="4 6" id="KW-0378">Hydrolase</keyword>
<evidence type="ECO:0000256" key="6">
    <source>
        <dbReference type="HAMAP-Rule" id="MF_00337"/>
    </source>
</evidence>
<dbReference type="EMBL" id="JAFLNC010000002">
    <property type="protein sequence ID" value="MBO0333455.1"/>
    <property type="molecule type" value="Genomic_DNA"/>
</dbReference>
<comment type="catalytic activity">
    <reaction evidence="6">
        <text>Exonucleolytic cleavage in either 5'- to 3'- or 3'- to 5'-direction to yield nucleoside 5'-phosphates.</text>
        <dbReference type="EC" id="3.1.11.6"/>
    </reaction>
</comment>
<dbReference type="GO" id="GO:0008855">
    <property type="term" value="F:exodeoxyribonuclease VII activity"/>
    <property type="evidence" value="ECO:0007669"/>
    <property type="project" value="UniProtKB-EC"/>
</dbReference>
<proteinExistence type="inferred from homology"/>
<gene>
    <name evidence="6" type="primary">xseB</name>
    <name evidence="7" type="ORF">J0X12_07515</name>
</gene>
<dbReference type="PANTHER" id="PTHR34137">
    <property type="entry name" value="EXODEOXYRIBONUCLEASE 7 SMALL SUBUNIT"/>
    <property type="match status" value="1"/>
</dbReference>
<accession>A0ABS3F4L8</accession>
<dbReference type="Pfam" id="PF02609">
    <property type="entry name" value="Exonuc_VII_S"/>
    <property type="match status" value="1"/>
</dbReference>